<dbReference type="EMBL" id="JASNRB020000010">
    <property type="protein sequence ID" value="MFJ1469496.1"/>
    <property type="molecule type" value="Genomic_DNA"/>
</dbReference>
<gene>
    <name evidence="1" type="ORF">QPK29_017435</name>
</gene>
<comment type="caution">
    <text evidence="1">The sequence shown here is derived from an EMBL/GenBank/DDBJ whole genome shotgun (WGS) entry which is preliminary data.</text>
</comment>
<sequence>MKQKIVISINSSWNIFNFRAGLIRALIDHGYEVIAIAPCDEYSHRLKELGCKYVPLSMDSNGTHPGRDLLLLVRYFNLLRRLKPDAFLGYTVKPNVYGSLAAHVLGIPVINNIAGLGSTFISNSYLTHIVRRLYKQALRKSVCVFFQNADDRALFVQAGLAREETAALLPGSGINLKNYPAQGPASLSNRPFRFLLVGRMLKDKGVEEFVAAARIVRERFPQISFQLLGFVDPANANSIGMDRIEEWEQEGIVNYLGKTDDVRPFLAQADCVVLPSYREGVPRSLLEAAAMARPIIATDVVGCRDAVDDAVNGLLCEVKEPSDLAEKMVQMFDMTPEQRLAMGAAGRRKMEIEFDEKIVSQKYLQVLHSIANVTSSGSQVGGLSPEQLEPEAKTGLEY</sequence>
<reference evidence="1" key="1">
    <citation type="submission" date="2024-11" db="EMBL/GenBank/DDBJ databases">
        <title>Description of Massilia orientalis sp. nov., isolated from rhizosphere soil of Ageratina adenophora.</title>
        <authorList>
            <person name="Wang Y."/>
        </authorList>
    </citation>
    <scope>NUCLEOTIDE SEQUENCE</scope>
    <source>
        <strain evidence="1">YIM B02787</strain>
    </source>
</reference>
<protein>
    <submittedName>
        <fullName evidence="1">Glycosyltransferase family 4 protein</fullName>
    </submittedName>
</protein>
<keyword evidence="2" id="KW-1185">Reference proteome</keyword>
<organism evidence="1 2">
    <name type="scientific">Massilia orientalis</name>
    <dbReference type="NCBI Taxonomy" id="3050128"/>
    <lineage>
        <taxon>Bacteria</taxon>
        <taxon>Pseudomonadati</taxon>
        <taxon>Pseudomonadota</taxon>
        <taxon>Betaproteobacteria</taxon>
        <taxon>Burkholderiales</taxon>
        <taxon>Oxalobacteraceae</taxon>
        <taxon>Telluria group</taxon>
        <taxon>Massilia</taxon>
    </lineage>
</organism>
<evidence type="ECO:0000313" key="2">
    <source>
        <dbReference type="Proteomes" id="UP001168096"/>
    </source>
</evidence>
<evidence type="ECO:0000313" key="1">
    <source>
        <dbReference type="EMBL" id="MFJ1469496.1"/>
    </source>
</evidence>
<name>A0ACC7MCA4_9BURK</name>
<dbReference type="Proteomes" id="UP001168096">
    <property type="component" value="Unassembled WGS sequence"/>
</dbReference>
<accession>A0ACC7MCA4</accession>
<proteinExistence type="predicted"/>